<accession>A0A1G9N210</accession>
<dbReference type="EMBL" id="FNHG01000002">
    <property type="protein sequence ID" value="SDL80538.1"/>
    <property type="molecule type" value="Genomic_DNA"/>
</dbReference>
<dbReference type="Proteomes" id="UP000199759">
    <property type="component" value="Unassembled WGS sequence"/>
</dbReference>
<protein>
    <submittedName>
        <fullName evidence="2">Uncharacterized protein</fullName>
    </submittedName>
</protein>
<organism evidence="2 3">
    <name type="scientific">Maricaulis salignorans</name>
    <dbReference type="NCBI Taxonomy" id="144026"/>
    <lineage>
        <taxon>Bacteria</taxon>
        <taxon>Pseudomonadati</taxon>
        <taxon>Pseudomonadota</taxon>
        <taxon>Alphaproteobacteria</taxon>
        <taxon>Maricaulales</taxon>
        <taxon>Maricaulaceae</taxon>
        <taxon>Maricaulis</taxon>
    </lineage>
</organism>
<evidence type="ECO:0000256" key="1">
    <source>
        <dbReference type="SAM" id="SignalP"/>
    </source>
</evidence>
<name>A0A1G9N210_9PROT</name>
<evidence type="ECO:0000313" key="3">
    <source>
        <dbReference type="Proteomes" id="UP000199759"/>
    </source>
</evidence>
<proteinExistence type="predicted"/>
<keyword evidence="3" id="KW-1185">Reference proteome</keyword>
<dbReference type="AlphaFoldDB" id="A0A1G9N210"/>
<keyword evidence="1" id="KW-0732">Signal</keyword>
<gene>
    <name evidence="2" type="ORF">SAMN04488568_102190</name>
</gene>
<feature type="signal peptide" evidence="1">
    <location>
        <begin position="1"/>
        <end position="23"/>
    </location>
</feature>
<reference evidence="2 3" key="1">
    <citation type="submission" date="2016-10" db="EMBL/GenBank/DDBJ databases">
        <authorList>
            <person name="de Groot N.N."/>
        </authorList>
    </citation>
    <scope>NUCLEOTIDE SEQUENCE [LARGE SCALE GENOMIC DNA]</scope>
    <source>
        <strain evidence="2 3">DSM 16077</strain>
    </source>
</reference>
<dbReference type="RefSeq" id="WP_143024021.1">
    <property type="nucleotide sequence ID" value="NZ_FNHG01000002.1"/>
</dbReference>
<dbReference type="STRING" id="144026.SAMN04488568_102190"/>
<sequence length="383" mass="41541">MKHHRLSLTALAVAILTAGHALALQKASGEPASPRPHIAEMERFTASELMAELTRLAATTDGRVAFRDRDGLLERIQGRLDRLTTLADAQGGRWGTGFDIFLSTNDPAPRPCDDHTPVMVISRQGTELTGTACRLHTIQDGVPIVTLDQLLDAPFEGQTIHIHVVTNMAAERDSLLASGNEVLSAMATDILRALVLANPRSSGEDWLLWRDALQTLTDRADGFIHFNAPDTLAQAFAAAVTGILEATDVEETDWGFTFGVDGAQSFSDGGLFDTDRLATASRPETAAWCLPDVSFMATGPTGIDHTWHQCAGTPPDENPDTLIVRKIWTEERSSRVYRWLELTLFGSTETPDELPSVDRLTRELLALMANDVIIAPRAPAGSG</sequence>
<feature type="chain" id="PRO_5011644178" evidence="1">
    <location>
        <begin position="24"/>
        <end position="383"/>
    </location>
</feature>
<evidence type="ECO:0000313" key="2">
    <source>
        <dbReference type="EMBL" id="SDL80538.1"/>
    </source>
</evidence>